<evidence type="ECO:0000313" key="5">
    <source>
        <dbReference type="Proteomes" id="UP000325313"/>
    </source>
</evidence>
<keyword evidence="4" id="KW-1185">Reference proteome</keyword>
<dbReference type="EMBL" id="VSWC01000080">
    <property type="protein sequence ID" value="KAA1092928.1"/>
    <property type="molecule type" value="Genomic_DNA"/>
</dbReference>
<feature type="compositionally biased region" description="Basic and acidic residues" evidence="1">
    <location>
        <begin position="64"/>
        <end position="75"/>
    </location>
</feature>
<organism evidence="3 5">
    <name type="scientific">Puccinia graminis f. sp. tritici</name>
    <dbReference type="NCBI Taxonomy" id="56615"/>
    <lineage>
        <taxon>Eukaryota</taxon>
        <taxon>Fungi</taxon>
        <taxon>Dikarya</taxon>
        <taxon>Basidiomycota</taxon>
        <taxon>Pucciniomycotina</taxon>
        <taxon>Pucciniomycetes</taxon>
        <taxon>Pucciniales</taxon>
        <taxon>Pucciniaceae</taxon>
        <taxon>Puccinia</taxon>
    </lineage>
</organism>
<feature type="compositionally biased region" description="Polar residues" evidence="1">
    <location>
        <begin position="1"/>
        <end position="10"/>
    </location>
</feature>
<evidence type="ECO:0000256" key="1">
    <source>
        <dbReference type="SAM" id="MobiDB-lite"/>
    </source>
</evidence>
<dbReference type="Proteomes" id="UP000324748">
    <property type="component" value="Unassembled WGS sequence"/>
</dbReference>
<dbReference type="Proteomes" id="UP000325313">
    <property type="component" value="Unassembled WGS sequence"/>
</dbReference>
<protein>
    <submittedName>
        <fullName evidence="3">Uncharacterized protein</fullName>
    </submittedName>
</protein>
<feature type="compositionally biased region" description="Pro residues" evidence="1">
    <location>
        <begin position="90"/>
        <end position="102"/>
    </location>
</feature>
<name>A0A5B0QR42_PUCGR</name>
<evidence type="ECO:0000313" key="3">
    <source>
        <dbReference type="EMBL" id="KAA1115746.1"/>
    </source>
</evidence>
<proteinExistence type="predicted"/>
<feature type="region of interest" description="Disordered" evidence="1">
    <location>
        <begin position="50"/>
        <end position="102"/>
    </location>
</feature>
<dbReference type="AlphaFoldDB" id="A0A5B0QR42"/>
<gene>
    <name evidence="2" type="ORF">PGT21_018142</name>
    <name evidence="3" type="ORF">PGTUg99_030072</name>
</gene>
<sequence length="102" mass="11430">MPSAQGSQPDVSPVSEGFPTADPMRGRRWELPQPRTATWVPRWRLGQQRLPIPPAPRPCRKFGRGWEGRPHEKPHVAPRSVKVRGVGSSKPPPPPIPIIPDW</sequence>
<evidence type="ECO:0000313" key="2">
    <source>
        <dbReference type="EMBL" id="KAA1092928.1"/>
    </source>
</evidence>
<comment type="caution">
    <text evidence="3">The sequence shown here is derived from an EMBL/GenBank/DDBJ whole genome shotgun (WGS) entry which is preliminary data.</text>
</comment>
<evidence type="ECO:0000313" key="4">
    <source>
        <dbReference type="Proteomes" id="UP000324748"/>
    </source>
</evidence>
<reference evidence="4 5" key="1">
    <citation type="submission" date="2019-05" db="EMBL/GenBank/DDBJ databases">
        <title>Emergence of the Ug99 lineage of the wheat stem rust pathogen through somatic hybridization.</title>
        <authorList>
            <person name="Li F."/>
            <person name="Upadhyaya N.M."/>
            <person name="Sperschneider J."/>
            <person name="Matny O."/>
            <person name="Nguyen-Phuc H."/>
            <person name="Mago R."/>
            <person name="Raley C."/>
            <person name="Miller M.E."/>
            <person name="Silverstein K.A.T."/>
            <person name="Henningsen E."/>
            <person name="Hirsch C.D."/>
            <person name="Visser B."/>
            <person name="Pretorius Z.A."/>
            <person name="Steffenson B.J."/>
            <person name="Schwessinger B."/>
            <person name="Dodds P.N."/>
            <person name="Figueroa M."/>
        </authorList>
    </citation>
    <scope>NUCLEOTIDE SEQUENCE [LARGE SCALE GENOMIC DNA]</scope>
    <source>
        <strain evidence="2">21-0</strain>
        <strain evidence="3 5">Ug99</strain>
    </source>
</reference>
<dbReference type="EMBL" id="VDEP01000272">
    <property type="protein sequence ID" value="KAA1115746.1"/>
    <property type="molecule type" value="Genomic_DNA"/>
</dbReference>
<feature type="region of interest" description="Disordered" evidence="1">
    <location>
        <begin position="1"/>
        <end position="33"/>
    </location>
</feature>
<accession>A0A5B0QR42</accession>